<dbReference type="EMBL" id="LRBV02000010">
    <property type="status" value="NOT_ANNOTATED_CDS"/>
    <property type="molecule type" value="Genomic_DNA"/>
</dbReference>
<evidence type="ECO:0000256" key="1">
    <source>
        <dbReference type="ARBA" id="ARBA00022614"/>
    </source>
</evidence>
<evidence type="ECO:0000256" key="5">
    <source>
        <dbReference type="ARBA" id="ARBA00022840"/>
    </source>
</evidence>
<evidence type="ECO:0000259" key="10">
    <source>
        <dbReference type="Pfam" id="PF25019"/>
    </source>
</evidence>
<dbReference type="SUPFAM" id="SSF52058">
    <property type="entry name" value="L domain-like"/>
    <property type="match status" value="2"/>
</dbReference>
<dbReference type="FunFam" id="3.40.50.300:FF:001091">
    <property type="entry name" value="Probable disease resistance protein At1g61300"/>
    <property type="match status" value="1"/>
</dbReference>
<dbReference type="Pfam" id="PF23559">
    <property type="entry name" value="WHD_DRP"/>
    <property type="match status" value="1"/>
</dbReference>
<dbReference type="InParanoid" id="A0A7N2MSN0"/>
<gene>
    <name evidence="11" type="primary">LOC115963838</name>
</gene>
<organism evidence="11 12">
    <name type="scientific">Quercus lobata</name>
    <name type="common">Valley oak</name>
    <dbReference type="NCBI Taxonomy" id="97700"/>
    <lineage>
        <taxon>Eukaryota</taxon>
        <taxon>Viridiplantae</taxon>
        <taxon>Streptophyta</taxon>
        <taxon>Embryophyta</taxon>
        <taxon>Tracheophyta</taxon>
        <taxon>Spermatophyta</taxon>
        <taxon>Magnoliopsida</taxon>
        <taxon>eudicotyledons</taxon>
        <taxon>Gunneridae</taxon>
        <taxon>Pentapetalae</taxon>
        <taxon>rosids</taxon>
        <taxon>fabids</taxon>
        <taxon>Fagales</taxon>
        <taxon>Fagaceae</taxon>
        <taxon>Quercus</taxon>
    </lineage>
</organism>
<dbReference type="RefSeq" id="XP_030938885.1">
    <property type="nucleotide sequence ID" value="XM_031083025.1"/>
</dbReference>
<dbReference type="SUPFAM" id="SSF52540">
    <property type="entry name" value="P-loop containing nucleoside triphosphate hydrolases"/>
    <property type="match status" value="1"/>
</dbReference>
<accession>A0A7N2MSN0</accession>
<dbReference type="InterPro" id="IPR056789">
    <property type="entry name" value="LRR_R13L1-DRL21"/>
</dbReference>
<dbReference type="RefSeq" id="XP_030938888.1">
    <property type="nucleotide sequence ID" value="XM_031083028.1"/>
</dbReference>
<dbReference type="FunFam" id="1.10.10.10:FF:000322">
    <property type="entry name" value="Probable disease resistance protein At1g63360"/>
    <property type="match status" value="1"/>
</dbReference>
<keyword evidence="1" id="KW-0433">Leucine-rich repeat</keyword>
<dbReference type="Pfam" id="PF18052">
    <property type="entry name" value="Rx_N"/>
    <property type="match status" value="1"/>
</dbReference>
<dbReference type="PANTHER" id="PTHR36766">
    <property type="entry name" value="PLANT BROAD-SPECTRUM MILDEW RESISTANCE PROTEIN RPW8"/>
    <property type="match status" value="1"/>
</dbReference>
<feature type="domain" description="R13L1/DRL21-like LRR repeat region" evidence="10">
    <location>
        <begin position="688"/>
        <end position="811"/>
    </location>
</feature>
<dbReference type="GO" id="GO:0005524">
    <property type="term" value="F:ATP binding"/>
    <property type="evidence" value="ECO:0007669"/>
    <property type="project" value="UniProtKB-KW"/>
</dbReference>
<dbReference type="Gene3D" id="1.20.5.4130">
    <property type="match status" value="1"/>
</dbReference>
<dbReference type="OMA" id="RINECPL"/>
<evidence type="ECO:0000313" key="12">
    <source>
        <dbReference type="Proteomes" id="UP000594261"/>
    </source>
</evidence>
<keyword evidence="6" id="KW-0732">Signal</keyword>
<dbReference type="PANTHER" id="PTHR36766:SF31">
    <property type="entry name" value="DISEASE RESISTANCE RPP13-LIKE PROTEIN 1"/>
    <property type="match status" value="1"/>
</dbReference>
<dbReference type="Proteomes" id="UP000594261">
    <property type="component" value="Chromosome 10"/>
</dbReference>
<dbReference type="KEGG" id="qlo:115963838"/>
<proteinExistence type="predicted"/>
<dbReference type="PRINTS" id="PR00364">
    <property type="entry name" value="DISEASERSIST"/>
</dbReference>
<reference evidence="11" key="2">
    <citation type="submission" date="2021-01" db="UniProtKB">
        <authorList>
            <consortium name="EnsemblPlants"/>
        </authorList>
    </citation>
    <scope>IDENTIFICATION</scope>
</reference>
<dbReference type="RefSeq" id="XP_030938887.1">
    <property type="nucleotide sequence ID" value="XM_031083027.1"/>
</dbReference>
<dbReference type="GO" id="GO:0051707">
    <property type="term" value="P:response to other organism"/>
    <property type="evidence" value="ECO:0007669"/>
    <property type="project" value="UniProtKB-ARBA"/>
</dbReference>
<evidence type="ECO:0000256" key="6">
    <source>
        <dbReference type="SAM" id="SignalP"/>
    </source>
</evidence>
<evidence type="ECO:0000313" key="11">
    <source>
        <dbReference type="EnsemblPlants" id="QL10p045481:mrna:CDS:2"/>
    </source>
</evidence>
<reference evidence="11 12" key="1">
    <citation type="journal article" date="2016" name="G3 (Bethesda)">
        <title>First Draft Assembly and Annotation of the Genome of a California Endemic Oak Quercus lobata Nee (Fagaceae).</title>
        <authorList>
            <person name="Sork V.L."/>
            <person name="Fitz-Gibbon S.T."/>
            <person name="Puiu D."/>
            <person name="Crepeau M."/>
            <person name="Gugger P.F."/>
            <person name="Sherman R."/>
            <person name="Stevens K."/>
            <person name="Langley C.H."/>
            <person name="Pellegrini M."/>
            <person name="Salzberg S.L."/>
        </authorList>
    </citation>
    <scope>NUCLEOTIDE SEQUENCE [LARGE SCALE GENOMIC DNA]</scope>
    <source>
        <strain evidence="11 12">cv. SW786</strain>
    </source>
</reference>
<dbReference type="GO" id="GO:0006952">
    <property type="term" value="P:defense response"/>
    <property type="evidence" value="ECO:0007669"/>
    <property type="project" value="UniProtKB-KW"/>
</dbReference>
<keyword evidence="3" id="KW-0547">Nucleotide-binding</keyword>
<name>A0A7N2MSN0_QUELO</name>
<dbReference type="Gene3D" id="3.80.10.10">
    <property type="entry name" value="Ribonuclease Inhibitor"/>
    <property type="match status" value="3"/>
</dbReference>
<feature type="chain" id="PRO_5029772035" description="Disease resistance RPP13-like protein 1" evidence="6">
    <location>
        <begin position="20"/>
        <end position="1258"/>
    </location>
</feature>
<feature type="domain" description="NB-ARC" evidence="7">
    <location>
        <begin position="174"/>
        <end position="347"/>
    </location>
</feature>
<dbReference type="InterPro" id="IPR002182">
    <property type="entry name" value="NB-ARC"/>
</dbReference>
<dbReference type="InterPro" id="IPR042197">
    <property type="entry name" value="Apaf_helical"/>
</dbReference>
<dbReference type="RefSeq" id="XP_030938889.1">
    <property type="nucleotide sequence ID" value="XM_031083029.1"/>
</dbReference>
<dbReference type="GeneID" id="115963838"/>
<keyword evidence="5" id="KW-0067">ATP-binding</keyword>
<feature type="domain" description="Disease resistance N-terminal" evidence="8">
    <location>
        <begin position="10"/>
        <end position="101"/>
    </location>
</feature>
<evidence type="ECO:0000256" key="3">
    <source>
        <dbReference type="ARBA" id="ARBA00022741"/>
    </source>
</evidence>
<evidence type="ECO:0000256" key="2">
    <source>
        <dbReference type="ARBA" id="ARBA00022737"/>
    </source>
</evidence>
<dbReference type="EnsemblPlants" id="QL10p045481:mrna">
    <property type="protein sequence ID" value="QL10p045481:mrna:CDS:2"/>
    <property type="gene ID" value="QL10p045481"/>
</dbReference>
<dbReference type="InterPro" id="IPR041118">
    <property type="entry name" value="Rx_N"/>
</dbReference>
<dbReference type="AlphaFoldDB" id="A0A7N2MSN0"/>
<sequence>MAGALVGGAFLSAFLQVLFDRIASSEVADFFRGRILSNGLLRKLKIALLSVNAVLEDAEEKQVTKSAVKEWLDELKDAVYDAEDILDEIASKALQRKLDAEFLTTGCKARSFISTSLNPFAKEIEPKIQEVLDRLEYLARQKDVIGLREVVGGKPSERLPTTSLVEESDICGRDDDKEAIVNLLLSDDASGSEMCVIAMVGMGGIGKTTLAQLVYNDTRVKEHFNLEAWVCVSEEFDVFKVTKTILEAVTLSTCDIKDLNRLQVTLKEKLKGKKFLLVLDDVWNEDYVDWEVLKNSFKSGVQGSKVIVTTRNASVASVMRPIATHHLKQLTDEDCWSLFAKHAFDDSNSEAHLELEVIGRQIVKKCKGLPLAAKTIGALLRSKLDVDEWDKILKSELWDLSKDGGNILPALRLSYKYLPSPLKQCFAYCSIFPKDYIVRKDQLVLLWMAEGFLQQYKNKTMEEVGDEYFLNLVSRSLFQQSSSDKSHFIMHDLVNDLAKFVSGQFSFRLEGDYSHELVNKTRHLSYFKTRFDSSKKFEDLYKAKRLRTFLSLTLPPSSETFYLTKKVTHDLLPMLRCLRVLSLSHYSNMTDLPDSIGKIKHLRYLNLSFTAVKRLPDSICKLCNLQTLKLLGCRYLAVLPKDMWRLINLRHLDITETSIKEMPIQMGRLKCLHTLTTFIISKHSGSCIGELGKLSSLRGMLSILELQNVASPTDALNAGLKDKRYLEELVLEWSADTRVSESERTVLDSLQPHTNLKSLTMNYYSGKSISDWVGHHSFSNITRMHLKNCKYCFCLPPLGQLPSLQDLSIVGFDGVIKVGTEFYCSGSSSINPFGALKVIRFDQMLKWKEWSSFASENEGGAFPHLEELYIQNCPELMGGLPLHFPSLTKLVIIECPQLVASLPRAPALWDMQLLHCNEVLLKELPSRMQKLKVGGFGALKSLPEGMMDGKTCLQELEVCDCSSLMSFPKSGIPSTLKTLKITNCRKLEFPMNQNFSSLERFFLIDSCDSLSTFPLDLFPKLYDIIIRGCRNLESLSIPEEYLHDLMTLQIQIHDCPNFVSFPKGGLPTPNLTWFWVTNCGILRSLPKKMHIFLTSLKYLRIEDCPEVESFPEGGLPSNLNLISILSCDKLIASCKGWDLQQLPSVRKLSISGKSEDVRSFPEEGFLPINLTFLYISKFPAMESLNKKGLQHLTSLEQLWIQDCPKLKYMPDEGFPASLSFLRINECPLLKKSCQRKKGKEWRKIAHIDCVMIDEELIA</sequence>
<feature type="signal peptide" evidence="6">
    <location>
        <begin position="1"/>
        <end position="19"/>
    </location>
</feature>
<dbReference type="Pfam" id="PF25019">
    <property type="entry name" value="LRR_R13L1-DRL21"/>
    <property type="match status" value="1"/>
</dbReference>
<evidence type="ECO:0000259" key="7">
    <source>
        <dbReference type="Pfam" id="PF00931"/>
    </source>
</evidence>
<dbReference type="InterPro" id="IPR027417">
    <property type="entry name" value="P-loop_NTPase"/>
</dbReference>
<dbReference type="Gramene" id="QL10p045481:mrna">
    <property type="protein sequence ID" value="QL10p045481:mrna:CDS:2"/>
    <property type="gene ID" value="QL10p045481"/>
</dbReference>
<evidence type="ECO:0008006" key="13">
    <source>
        <dbReference type="Google" id="ProtNLM"/>
    </source>
</evidence>
<evidence type="ECO:0000259" key="9">
    <source>
        <dbReference type="Pfam" id="PF23559"/>
    </source>
</evidence>
<evidence type="ECO:0000256" key="4">
    <source>
        <dbReference type="ARBA" id="ARBA00022821"/>
    </source>
</evidence>
<feature type="domain" description="Disease resistance protein winged helix" evidence="9">
    <location>
        <begin position="431"/>
        <end position="498"/>
    </location>
</feature>
<dbReference type="GO" id="GO:0043531">
    <property type="term" value="F:ADP binding"/>
    <property type="evidence" value="ECO:0007669"/>
    <property type="project" value="InterPro"/>
</dbReference>
<dbReference type="RefSeq" id="XP_030938886.1">
    <property type="nucleotide sequence ID" value="XM_031083026.1"/>
</dbReference>
<dbReference type="Gene3D" id="1.10.10.10">
    <property type="entry name" value="Winged helix-like DNA-binding domain superfamily/Winged helix DNA-binding domain"/>
    <property type="match status" value="1"/>
</dbReference>
<dbReference type="OrthoDB" id="1896560at2759"/>
<evidence type="ECO:0000259" key="8">
    <source>
        <dbReference type="Pfam" id="PF18052"/>
    </source>
</evidence>
<protein>
    <recommendedName>
        <fullName evidence="13">Disease resistance RPP13-like protein 1</fullName>
    </recommendedName>
</protein>
<keyword evidence="2" id="KW-0677">Repeat</keyword>
<dbReference type="Gene3D" id="3.40.50.300">
    <property type="entry name" value="P-loop containing nucleotide triphosphate hydrolases"/>
    <property type="match status" value="1"/>
</dbReference>
<dbReference type="InterPro" id="IPR036388">
    <property type="entry name" value="WH-like_DNA-bd_sf"/>
</dbReference>
<dbReference type="InterPro" id="IPR058922">
    <property type="entry name" value="WHD_DRP"/>
</dbReference>
<dbReference type="Gene3D" id="1.10.8.430">
    <property type="entry name" value="Helical domain of apoptotic protease-activating factors"/>
    <property type="match status" value="1"/>
</dbReference>
<dbReference type="Pfam" id="PF00931">
    <property type="entry name" value="NB-ARC"/>
    <property type="match status" value="1"/>
</dbReference>
<dbReference type="InterPro" id="IPR032675">
    <property type="entry name" value="LRR_dom_sf"/>
</dbReference>
<keyword evidence="12" id="KW-1185">Reference proteome</keyword>
<keyword evidence="4" id="KW-0611">Plant defense</keyword>